<gene>
    <name evidence="2" type="ORF">B7R22_10370</name>
</gene>
<organism evidence="2 3">
    <name type="scientific">Subtercola boreus</name>
    <dbReference type="NCBI Taxonomy" id="120213"/>
    <lineage>
        <taxon>Bacteria</taxon>
        <taxon>Bacillati</taxon>
        <taxon>Actinomycetota</taxon>
        <taxon>Actinomycetes</taxon>
        <taxon>Micrococcales</taxon>
        <taxon>Microbacteriaceae</taxon>
        <taxon>Subtercola</taxon>
    </lineage>
</organism>
<dbReference type="Gene3D" id="3.40.50.720">
    <property type="entry name" value="NAD(P)-binding Rossmann-like Domain"/>
    <property type="match status" value="1"/>
</dbReference>
<feature type="region of interest" description="Disordered" evidence="1">
    <location>
        <begin position="278"/>
        <end position="300"/>
    </location>
</feature>
<dbReference type="InterPro" id="IPR022291">
    <property type="entry name" value="Bacteriocin_synth_cyclodeHase"/>
</dbReference>
<proteinExistence type="predicted"/>
<dbReference type="AlphaFoldDB" id="A0A3E0VWD4"/>
<evidence type="ECO:0008006" key="4">
    <source>
        <dbReference type="Google" id="ProtNLM"/>
    </source>
</evidence>
<reference evidence="2 3" key="1">
    <citation type="submission" date="2017-04" db="EMBL/GenBank/DDBJ databases">
        <title>Comparative genome analysis of Subtercola boreus.</title>
        <authorList>
            <person name="Cho Y.-J."/>
            <person name="Cho A."/>
            <person name="Kim O.-S."/>
            <person name="Lee J.-I."/>
        </authorList>
    </citation>
    <scope>NUCLEOTIDE SEQUENCE [LARGE SCALE GENOMIC DNA]</scope>
    <source>
        <strain evidence="2 3">P27479</strain>
    </source>
</reference>
<evidence type="ECO:0000313" key="3">
    <source>
        <dbReference type="Proteomes" id="UP000256541"/>
    </source>
</evidence>
<evidence type="ECO:0000256" key="1">
    <source>
        <dbReference type="SAM" id="MobiDB-lite"/>
    </source>
</evidence>
<feature type="compositionally biased region" description="Low complexity" evidence="1">
    <location>
        <begin position="281"/>
        <end position="300"/>
    </location>
</feature>
<dbReference type="OrthoDB" id="4426339at2"/>
<protein>
    <recommendedName>
        <fullName evidence="4">THIF-type NAD/FAD binding fold domain-containing protein</fullName>
    </recommendedName>
</protein>
<name>A0A3E0VWD4_9MICO</name>
<dbReference type="EMBL" id="NBXB01000029">
    <property type="protein sequence ID" value="RFA14020.1"/>
    <property type="molecule type" value="Genomic_DNA"/>
</dbReference>
<evidence type="ECO:0000313" key="2">
    <source>
        <dbReference type="EMBL" id="RFA14020.1"/>
    </source>
</evidence>
<dbReference type="NCBIfam" id="TIGR03882">
    <property type="entry name" value="cyclo_dehyd_2"/>
    <property type="match status" value="1"/>
</dbReference>
<accession>A0A3E0VWD4</accession>
<comment type="caution">
    <text evidence="2">The sequence shown here is derived from an EMBL/GenBank/DDBJ whole genome shotgun (WGS) entry which is preliminary data.</text>
</comment>
<dbReference type="Proteomes" id="UP000256541">
    <property type="component" value="Unassembled WGS sequence"/>
</dbReference>
<sequence>MRTDSGTLRLDPRFPVVWRSPTCLQIGVDRPRAHFARVSPAEEQMIHALTRGVSVEGLRMIGSRSHASERSVARLLARVAPALVGGAASSAEDRPLAGRTIALCGGAPARAIARLLGELGAVVLPAAEIGSPTEPADLALIASSWFTPPPEAAVWMQRDLPHVDVVFSDTEVTVGPFVTPGAGACLHCRERFRIDSDDSWPAIAGQLLGRPAPTEVPLTIARVVPLVASFCIDSLRGGASTAEGLVLHVDAVTGEVSESRLASHPECACRALPGTSMAPWSGSGTPRSPPTTAAAAGGPG</sequence>